<evidence type="ECO:0000259" key="6">
    <source>
        <dbReference type="SMART" id="SM00849"/>
    </source>
</evidence>
<feature type="domain" description="Metallo-beta-lactamase" evidence="6">
    <location>
        <begin position="48"/>
        <end position="256"/>
    </location>
</feature>
<evidence type="ECO:0000256" key="4">
    <source>
        <dbReference type="ARBA" id="ARBA00022801"/>
    </source>
</evidence>
<organism evidence="7 8">
    <name type="scientific">Prauserella rugosa</name>
    <dbReference type="NCBI Taxonomy" id="43354"/>
    <lineage>
        <taxon>Bacteria</taxon>
        <taxon>Bacillati</taxon>
        <taxon>Actinomycetota</taxon>
        <taxon>Actinomycetes</taxon>
        <taxon>Pseudonocardiales</taxon>
        <taxon>Pseudonocardiaceae</taxon>
        <taxon>Prauserella</taxon>
    </lineage>
</organism>
<dbReference type="CDD" id="cd07729">
    <property type="entry name" value="AHL_lactonase_MBL-fold"/>
    <property type="match status" value="1"/>
</dbReference>
<dbReference type="InterPro" id="IPR036866">
    <property type="entry name" value="RibonucZ/Hydroxyglut_hydro"/>
</dbReference>
<gene>
    <name evidence="7" type="ORF">JD82_00961</name>
</gene>
<dbReference type="GO" id="GO:0046872">
    <property type="term" value="F:metal ion binding"/>
    <property type="evidence" value="ECO:0007669"/>
    <property type="project" value="UniProtKB-KW"/>
</dbReference>
<dbReference type="InterPro" id="IPR001279">
    <property type="entry name" value="Metallo-B-lactamas"/>
</dbReference>
<dbReference type="RefSeq" id="WP_030532590.1">
    <property type="nucleotide sequence ID" value="NZ_JOIJ01000009.1"/>
</dbReference>
<dbReference type="Gene3D" id="3.60.15.10">
    <property type="entry name" value="Ribonuclease Z/Hydroxyacylglutathione hydrolase-like"/>
    <property type="match status" value="1"/>
</dbReference>
<dbReference type="Proteomes" id="UP000317303">
    <property type="component" value="Unassembled WGS sequence"/>
</dbReference>
<comment type="cofactor">
    <cofactor evidence="1">
        <name>Zn(2+)</name>
        <dbReference type="ChEBI" id="CHEBI:29105"/>
    </cofactor>
</comment>
<dbReference type="PANTHER" id="PTHR42978:SF2">
    <property type="entry name" value="102 KBASES UNSTABLE REGION: FROM 1 TO 119443"/>
    <property type="match status" value="1"/>
</dbReference>
<accession>A0A660C6J4</accession>
<dbReference type="OrthoDB" id="3865988at2"/>
<comment type="caution">
    <text evidence="7">The sequence shown here is derived from an EMBL/GenBank/DDBJ whole genome shotgun (WGS) entry which is preliminary data.</text>
</comment>
<name>A0A660C6J4_9PSEU</name>
<keyword evidence="3" id="KW-0479">Metal-binding</keyword>
<evidence type="ECO:0000313" key="8">
    <source>
        <dbReference type="Proteomes" id="UP000317303"/>
    </source>
</evidence>
<dbReference type="PANTHER" id="PTHR42978">
    <property type="entry name" value="QUORUM-QUENCHING LACTONASE YTNP-RELATED-RELATED"/>
    <property type="match status" value="1"/>
</dbReference>
<proteinExistence type="inferred from homology"/>
<dbReference type="Pfam" id="PF00753">
    <property type="entry name" value="Lactamase_B"/>
    <property type="match status" value="1"/>
</dbReference>
<keyword evidence="8" id="KW-1185">Reference proteome</keyword>
<sequence>MATDADKIKVTILPTGTMHADLTWLLIDPQRMATRSNPGRQKDWVPVPTHVVYIEHPDGTKLLWDAGVPRDWEQRWGPTGLDQYFPVDEVTDDMWLDSRLEQLDLEPGDIDYLLLSHLHMDHAANAKMWQDTGTRIVVDQAEKDGALSFDGYNKGAHIKSDYDGLELDTIAEDTELLPGITLLRTPGHTWGTLSLKVDLADSGPMLFTSDSLYLRESYGPPPIAAGIVYDTVAWFASVEKIRAIEEQTGATIVFGHAADQMAELRTGPGNYYT</sequence>
<dbReference type="InterPro" id="IPR051013">
    <property type="entry name" value="MBL_superfamily_lactonases"/>
</dbReference>
<protein>
    <submittedName>
        <fullName evidence="7">Metallo-beta-lactamase superfamily protein</fullName>
    </submittedName>
</protein>
<comment type="similarity">
    <text evidence="2">Belongs to the metallo-beta-lactamase superfamily.</text>
</comment>
<keyword evidence="4" id="KW-0378">Hydrolase</keyword>
<evidence type="ECO:0000313" key="7">
    <source>
        <dbReference type="EMBL" id="TWH19138.1"/>
    </source>
</evidence>
<dbReference type="GO" id="GO:0016787">
    <property type="term" value="F:hydrolase activity"/>
    <property type="evidence" value="ECO:0007669"/>
    <property type="project" value="UniProtKB-KW"/>
</dbReference>
<evidence type="ECO:0000256" key="5">
    <source>
        <dbReference type="ARBA" id="ARBA00022833"/>
    </source>
</evidence>
<dbReference type="SUPFAM" id="SSF56281">
    <property type="entry name" value="Metallo-hydrolase/oxidoreductase"/>
    <property type="match status" value="1"/>
</dbReference>
<evidence type="ECO:0000256" key="3">
    <source>
        <dbReference type="ARBA" id="ARBA00022723"/>
    </source>
</evidence>
<dbReference type="AlphaFoldDB" id="A0A660C6J4"/>
<evidence type="ECO:0000256" key="2">
    <source>
        <dbReference type="ARBA" id="ARBA00007749"/>
    </source>
</evidence>
<dbReference type="EMBL" id="VLJV01000001">
    <property type="protein sequence ID" value="TWH19138.1"/>
    <property type="molecule type" value="Genomic_DNA"/>
</dbReference>
<dbReference type="SMART" id="SM00849">
    <property type="entry name" value="Lactamase_B"/>
    <property type="match status" value="1"/>
</dbReference>
<reference evidence="7 8" key="1">
    <citation type="submission" date="2019-07" db="EMBL/GenBank/DDBJ databases">
        <title>R&amp;d 2014.</title>
        <authorList>
            <person name="Klenk H.-P."/>
        </authorList>
    </citation>
    <scope>NUCLEOTIDE SEQUENCE [LARGE SCALE GENOMIC DNA]</scope>
    <source>
        <strain evidence="7 8">DSM 43194</strain>
    </source>
</reference>
<keyword evidence="5" id="KW-0862">Zinc</keyword>
<evidence type="ECO:0000256" key="1">
    <source>
        <dbReference type="ARBA" id="ARBA00001947"/>
    </source>
</evidence>